<dbReference type="RefSeq" id="WP_034246457.1">
    <property type="nucleotide sequence ID" value="NZ_BJYK01000004.1"/>
</dbReference>
<dbReference type="SUPFAM" id="SSF53850">
    <property type="entry name" value="Periplasmic binding protein-like II"/>
    <property type="match status" value="1"/>
</dbReference>
<keyword evidence="2 4" id="KW-0813">Transport</keyword>
<accession>A0A511YXP8</accession>
<feature type="signal peptide" evidence="6">
    <location>
        <begin position="1"/>
        <end position="21"/>
    </location>
</feature>
<keyword evidence="6" id="KW-0732">Signal</keyword>
<dbReference type="InterPro" id="IPR050962">
    <property type="entry name" value="Phosphate-bind_PstS"/>
</dbReference>
<evidence type="ECO:0000313" key="8">
    <source>
        <dbReference type="EMBL" id="GEN79983.1"/>
    </source>
</evidence>
<gene>
    <name evidence="8" type="ORF">AFE02nite_17170</name>
</gene>
<feature type="chain" id="PRO_5038852561" description="Phosphate-binding protein" evidence="6">
    <location>
        <begin position="22"/>
        <end position="374"/>
    </location>
</feature>
<evidence type="ECO:0000256" key="2">
    <source>
        <dbReference type="ARBA" id="ARBA00022448"/>
    </source>
</evidence>
<reference evidence="8 9" key="1">
    <citation type="submission" date="2019-07" db="EMBL/GenBank/DDBJ databases">
        <title>Whole genome shotgun sequence of Actinotalea fermentans NBRC 105374.</title>
        <authorList>
            <person name="Hosoyama A."/>
            <person name="Uohara A."/>
            <person name="Ohji S."/>
            <person name="Ichikawa N."/>
        </authorList>
    </citation>
    <scope>NUCLEOTIDE SEQUENCE [LARGE SCALE GENOMIC DNA]</scope>
    <source>
        <strain evidence="8 9">NBRC 105374</strain>
    </source>
</reference>
<evidence type="ECO:0000259" key="7">
    <source>
        <dbReference type="Pfam" id="PF12849"/>
    </source>
</evidence>
<dbReference type="InterPro" id="IPR024370">
    <property type="entry name" value="PBP_domain"/>
</dbReference>
<dbReference type="OrthoDB" id="9801510at2"/>
<comment type="caution">
    <text evidence="8">The sequence shown here is derived from an EMBL/GenBank/DDBJ whole genome shotgun (WGS) entry which is preliminary data.</text>
</comment>
<evidence type="ECO:0000256" key="3">
    <source>
        <dbReference type="ARBA" id="ARBA00022592"/>
    </source>
</evidence>
<evidence type="ECO:0000313" key="9">
    <source>
        <dbReference type="Proteomes" id="UP000321484"/>
    </source>
</evidence>
<proteinExistence type="inferred from homology"/>
<sequence length="374" mass="37258">MTRRRTALAIALAVAVSAPLAACGSDDPINHPWRPGGSTPGPAAPVAEGDLAGSLTAAGASSQESAMAAWAAGFQSAYPDVVVSYDPVGSGGGRTQFVEGGIQVAGSDAPLDDEELAAAQDRCAPGDVAELPLYVSPIAVVFNLDGIASLNMSPATVAGVFARTITRWNAAEIAADNPGVALPDLAITPVTRSDESGTTENFTEYLAAAAPQAWPYEPSGNWPLDGGQSAQGTSGVVQTVTDGVGTIGYADASKAGSLGTVALGVGDDFVPFSPEAAAALVDASPRAAGRPAASLVVDLDRTSTAPGTYPLVLVSYTLACTAYEDDADAELVAAFLAYVASEEGQAAAASAAGSAPVSPALREQVLAVVEGIAP</sequence>
<comment type="similarity">
    <text evidence="1 4">Belongs to the PstS family.</text>
</comment>
<dbReference type="AlphaFoldDB" id="A0A511YXP8"/>
<dbReference type="PANTHER" id="PTHR42996">
    <property type="entry name" value="PHOSPHATE-BINDING PROTEIN PSTS"/>
    <property type="match status" value="1"/>
</dbReference>
<evidence type="ECO:0000256" key="6">
    <source>
        <dbReference type="SAM" id="SignalP"/>
    </source>
</evidence>
<dbReference type="PANTHER" id="PTHR42996:SF1">
    <property type="entry name" value="PHOSPHATE-BINDING PROTEIN PSTS"/>
    <property type="match status" value="1"/>
</dbReference>
<protein>
    <recommendedName>
        <fullName evidence="4">Phosphate-binding protein</fullName>
    </recommendedName>
</protein>
<name>A0A511YXP8_9CELL</name>
<keyword evidence="9" id="KW-1185">Reference proteome</keyword>
<dbReference type="CDD" id="cd13565">
    <property type="entry name" value="PBP2_PstS"/>
    <property type="match status" value="1"/>
</dbReference>
<dbReference type="PIRSF" id="PIRSF002756">
    <property type="entry name" value="PstS"/>
    <property type="match status" value="1"/>
</dbReference>
<keyword evidence="3 4" id="KW-0592">Phosphate transport</keyword>
<dbReference type="GO" id="GO:0035435">
    <property type="term" value="P:phosphate ion transmembrane transport"/>
    <property type="evidence" value="ECO:0007669"/>
    <property type="project" value="InterPro"/>
</dbReference>
<dbReference type="EMBL" id="BJYK01000004">
    <property type="protein sequence ID" value="GEN79983.1"/>
    <property type="molecule type" value="Genomic_DNA"/>
</dbReference>
<feature type="domain" description="PBP" evidence="7">
    <location>
        <begin position="47"/>
        <end position="343"/>
    </location>
</feature>
<dbReference type="GO" id="GO:0042301">
    <property type="term" value="F:phosphate ion binding"/>
    <property type="evidence" value="ECO:0007669"/>
    <property type="project" value="InterPro"/>
</dbReference>
<dbReference type="Proteomes" id="UP000321484">
    <property type="component" value="Unassembled WGS sequence"/>
</dbReference>
<dbReference type="Pfam" id="PF12849">
    <property type="entry name" value="PBP_like_2"/>
    <property type="match status" value="1"/>
</dbReference>
<evidence type="ECO:0000256" key="1">
    <source>
        <dbReference type="ARBA" id="ARBA00008725"/>
    </source>
</evidence>
<organism evidence="8 9">
    <name type="scientific">Actinotalea fermentans</name>
    <dbReference type="NCBI Taxonomy" id="43671"/>
    <lineage>
        <taxon>Bacteria</taxon>
        <taxon>Bacillati</taxon>
        <taxon>Actinomycetota</taxon>
        <taxon>Actinomycetes</taxon>
        <taxon>Micrococcales</taxon>
        <taxon>Cellulomonadaceae</taxon>
        <taxon>Actinotalea</taxon>
    </lineage>
</organism>
<dbReference type="GO" id="GO:0043190">
    <property type="term" value="C:ATP-binding cassette (ABC) transporter complex"/>
    <property type="evidence" value="ECO:0007669"/>
    <property type="project" value="InterPro"/>
</dbReference>
<dbReference type="Gene3D" id="3.40.190.10">
    <property type="entry name" value="Periplasmic binding protein-like II"/>
    <property type="match status" value="2"/>
</dbReference>
<dbReference type="InterPro" id="IPR005673">
    <property type="entry name" value="ABC_phos-bd_PstS"/>
</dbReference>
<evidence type="ECO:0000256" key="5">
    <source>
        <dbReference type="SAM" id="MobiDB-lite"/>
    </source>
</evidence>
<feature type="region of interest" description="Disordered" evidence="5">
    <location>
        <begin position="27"/>
        <end position="49"/>
    </location>
</feature>
<evidence type="ECO:0000256" key="4">
    <source>
        <dbReference type="PIRNR" id="PIRNR002756"/>
    </source>
</evidence>